<evidence type="ECO:0000313" key="7">
    <source>
        <dbReference type="EMBL" id="GMF37317.1"/>
    </source>
</evidence>
<dbReference type="Proteomes" id="UP001165121">
    <property type="component" value="Unassembled WGS sequence"/>
</dbReference>
<name>A0A9W6XFA4_9STRA</name>
<dbReference type="SUPFAM" id="SSF53098">
    <property type="entry name" value="Ribonuclease H-like"/>
    <property type="match status" value="1"/>
</dbReference>
<gene>
    <name evidence="7" type="ORF">Pfra01_001042800</name>
</gene>
<protein>
    <submittedName>
        <fullName evidence="7">Unnamed protein product</fullName>
    </submittedName>
</protein>
<dbReference type="SUPFAM" id="SSF140996">
    <property type="entry name" value="Hermes dimerisation domain"/>
    <property type="match status" value="1"/>
</dbReference>
<keyword evidence="2" id="KW-0479">Metal-binding</keyword>
<feature type="domain" description="HAT C-terminal dimerisation" evidence="6">
    <location>
        <begin position="830"/>
        <end position="896"/>
    </location>
</feature>
<keyword evidence="4" id="KW-0862">Zinc</keyword>
<dbReference type="EMBL" id="BSXT01000999">
    <property type="protein sequence ID" value="GMF37317.1"/>
    <property type="molecule type" value="Genomic_DNA"/>
</dbReference>
<keyword evidence="5" id="KW-0539">Nucleus</keyword>
<evidence type="ECO:0000256" key="1">
    <source>
        <dbReference type="ARBA" id="ARBA00004123"/>
    </source>
</evidence>
<dbReference type="PANTHER" id="PTHR46481">
    <property type="entry name" value="ZINC FINGER BED DOMAIN-CONTAINING PROTEIN 4"/>
    <property type="match status" value="1"/>
</dbReference>
<dbReference type="PANTHER" id="PTHR46481:SF10">
    <property type="entry name" value="ZINC FINGER BED DOMAIN-CONTAINING PROTEIN 39"/>
    <property type="match status" value="1"/>
</dbReference>
<keyword evidence="8" id="KW-1185">Reference proteome</keyword>
<evidence type="ECO:0000256" key="2">
    <source>
        <dbReference type="ARBA" id="ARBA00022723"/>
    </source>
</evidence>
<dbReference type="GO" id="GO:0005634">
    <property type="term" value="C:nucleus"/>
    <property type="evidence" value="ECO:0007669"/>
    <property type="project" value="UniProtKB-SubCell"/>
</dbReference>
<evidence type="ECO:0000256" key="4">
    <source>
        <dbReference type="ARBA" id="ARBA00022833"/>
    </source>
</evidence>
<dbReference type="OrthoDB" id="101009at2759"/>
<evidence type="ECO:0000259" key="6">
    <source>
        <dbReference type="Pfam" id="PF05699"/>
    </source>
</evidence>
<dbReference type="GO" id="GO:0046983">
    <property type="term" value="F:protein dimerization activity"/>
    <property type="evidence" value="ECO:0007669"/>
    <property type="project" value="InterPro"/>
</dbReference>
<evidence type="ECO:0000256" key="5">
    <source>
        <dbReference type="ARBA" id="ARBA00023242"/>
    </source>
</evidence>
<dbReference type="InterPro" id="IPR008906">
    <property type="entry name" value="HATC_C_dom"/>
</dbReference>
<organism evidence="7 8">
    <name type="scientific">Phytophthora fragariaefolia</name>
    <dbReference type="NCBI Taxonomy" id="1490495"/>
    <lineage>
        <taxon>Eukaryota</taxon>
        <taxon>Sar</taxon>
        <taxon>Stramenopiles</taxon>
        <taxon>Oomycota</taxon>
        <taxon>Peronosporomycetes</taxon>
        <taxon>Peronosporales</taxon>
        <taxon>Peronosporaceae</taxon>
        <taxon>Phytophthora</taxon>
    </lineage>
</organism>
<sequence length="923" mass="103797">MVVSSTFKVGQIWLVNGNTTSLADIHVAEFLLPQQQQSNTMNVMHAIMNASDDETDTPSRQEQERPAQQCFMEFDLPQQYHSLQQQQQQQTPQNLQSNQVRLQPHHELFQDAAMQTPVRSHADYQAPHVPGLMTQSTQSHALPQPAPPMQTHTLHVHGLPKEGCADIPLEQLTSDHDASAFCKLCSATVPFSKGATTQVRRHMEVKHSVELRDFNDKQAAAKRNASGVSLTTGCASKSTHEHDAPALIEITAEQQNHANQLLAVWVATSLRPFTIVEDEGFIAYAKYISEVVSGVKIEIPSRIKLREDIVRVAIRLRATLLDILKRECRYYSVTTDIWTSRNTDGYMALTLHYVTIDFRIRSWTLEVQAFAGRHTGEAIATALSNCFYRWGLDRQLCVKLVRDGASNAVVAGELFGVEHMSCVAHSLHLVLAGVLIKKKPSKARVWDQRIMSPLPVSLTEAFNANNSSGGGGAINVNVEHDPEVVVEAGMWQQERTWNELAQFLDTWTDMEEELAALNKLRGIVQKFRDIAVYVHKSAKTKSWLDNIQKERYEGRPLRVIIDCPTRWNSARNMLARMLELKEPLHLFFAHVKSPLGLVQFKDVKFVSPEPSDWFSIKCLLSLLDPFAAATEELSGDSYPTLAVTLPFLRYIKGWLDRDDIFDEAKSLEGQHSYVDDTLNLLRLVQQTLSKLFKKRFENLPSDVLWISLLDPRLTGMDALDDDEKSVAKVNLIEAAIELARELYPPPLAAVACPSSTPVAIRSHQARSNIREGVFGKRVATKQNRPLAPEAHARRLRVKCETEVADYFARAASIYESADDTIADTYGHDDSNDPLLWWKCRSIHFPVLSQLARKWLGCVATSVPSERAFSTAGNIVSAKRSALDPDAVRDLIFIHENYADERTLVRYNGVKYTLCVLNMRPEST</sequence>
<reference evidence="7" key="1">
    <citation type="submission" date="2023-04" db="EMBL/GenBank/DDBJ databases">
        <title>Phytophthora fragariaefolia NBRC 109709.</title>
        <authorList>
            <person name="Ichikawa N."/>
            <person name="Sato H."/>
            <person name="Tonouchi N."/>
        </authorList>
    </citation>
    <scope>NUCLEOTIDE SEQUENCE</scope>
    <source>
        <strain evidence="7">NBRC 109709</strain>
    </source>
</reference>
<comment type="subcellular location">
    <subcellularLocation>
        <location evidence="1">Nucleus</location>
    </subcellularLocation>
</comment>
<dbReference type="AlphaFoldDB" id="A0A9W6XFA4"/>
<proteinExistence type="predicted"/>
<dbReference type="InterPro" id="IPR012337">
    <property type="entry name" value="RNaseH-like_sf"/>
</dbReference>
<evidence type="ECO:0000313" key="8">
    <source>
        <dbReference type="Proteomes" id="UP001165121"/>
    </source>
</evidence>
<comment type="caution">
    <text evidence="7">The sequence shown here is derived from an EMBL/GenBank/DDBJ whole genome shotgun (WGS) entry which is preliminary data.</text>
</comment>
<keyword evidence="3" id="KW-0863">Zinc-finger</keyword>
<dbReference type="Pfam" id="PF05699">
    <property type="entry name" value="Dimer_Tnp_hAT"/>
    <property type="match status" value="1"/>
</dbReference>
<accession>A0A9W6XFA4</accession>
<dbReference type="InterPro" id="IPR052035">
    <property type="entry name" value="ZnF_BED_domain_contain"/>
</dbReference>
<evidence type="ECO:0000256" key="3">
    <source>
        <dbReference type="ARBA" id="ARBA00022771"/>
    </source>
</evidence>
<dbReference type="GO" id="GO:0008270">
    <property type="term" value="F:zinc ion binding"/>
    <property type="evidence" value="ECO:0007669"/>
    <property type="project" value="UniProtKB-KW"/>
</dbReference>